<name>A0A1B7YW21_COLHI</name>
<dbReference type="Proteomes" id="UP000092177">
    <property type="component" value="Chromosome 1"/>
</dbReference>
<accession>A0A1B7YW21</accession>
<sequence>MSAMENQHGAYGSFGSANDRDLVKKVNEFNESKIAHDKNEPSAAAIKTATPTLGGSSDNGDVQAAGRQVSEKVGEMVNKNK</sequence>
<evidence type="ECO:0000313" key="2">
    <source>
        <dbReference type="EMBL" id="OBR16239.1"/>
    </source>
</evidence>
<feature type="region of interest" description="Disordered" evidence="1">
    <location>
        <begin position="33"/>
        <end position="81"/>
    </location>
</feature>
<dbReference type="OrthoDB" id="4825994at2759"/>
<dbReference type="AlphaFoldDB" id="A0A1B7YW21"/>
<comment type="caution">
    <text evidence="2">The sequence shown here is derived from an EMBL/GenBank/DDBJ whole genome shotgun (WGS) entry which is preliminary data.</text>
</comment>
<gene>
    <name evidence="2" type="ORF">CH63R_01419</name>
</gene>
<dbReference type="VEuPathDB" id="FungiDB:CH63R_01419"/>
<evidence type="ECO:0000256" key="1">
    <source>
        <dbReference type="SAM" id="MobiDB-lite"/>
    </source>
</evidence>
<dbReference type="RefSeq" id="XP_018164756.1">
    <property type="nucleotide sequence ID" value="XM_018296394.1"/>
</dbReference>
<reference evidence="3" key="1">
    <citation type="journal article" date="2017" name="BMC Genomics">
        <title>Gapless genome assembly of Colletotrichum higginsianum reveals chromosome structure and association of transposable elements with secondary metabolite gene clusters.</title>
        <authorList>
            <person name="Dallery J.-F."/>
            <person name="Lapalu N."/>
            <person name="Zampounis A."/>
            <person name="Pigne S."/>
            <person name="Luyten I."/>
            <person name="Amselem J."/>
            <person name="Wittenberg A.H.J."/>
            <person name="Zhou S."/>
            <person name="de Queiroz M.V."/>
            <person name="Robin G.P."/>
            <person name="Auger A."/>
            <person name="Hainaut M."/>
            <person name="Henrissat B."/>
            <person name="Kim K.-T."/>
            <person name="Lee Y.-H."/>
            <person name="Lespinet O."/>
            <person name="Schwartz D.C."/>
            <person name="Thon M.R."/>
            <person name="O'Connell R.J."/>
        </authorList>
    </citation>
    <scope>NUCLEOTIDE SEQUENCE [LARGE SCALE GENOMIC DNA]</scope>
    <source>
        <strain evidence="3">IMI 349063</strain>
    </source>
</reference>
<evidence type="ECO:0000313" key="3">
    <source>
        <dbReference type="Proteomes" id="UP000092177"/>
    </source>
</evidence>
<protein>
    <submittedName>
        <fullName evidence="2">Uncharacterized protein</fullName>
    </submittedName>
</protein>
<dbReference type="KEGG" id="chig:CH63R_01419"/>
<feature type="compositionally biased region" description="Polar residues" evidence="1">
    <location>
        <begin position="49"/>
        <end position="60"/>
    </location>
</feature>
<dbReference type="EMBL" id="LTAN01000001">
    <property type="protein sequence ID" value="OBR16239.1"/>
    <property type="molecule type" value="Genomic_DNA"/>
</dbReference>
<proteinExistence type="predicted"/>
<dbReference type="GeneID" id="28860501"/>
<organism evidence="2 3">
    <name type="scientific">Colletotrichum higginsianum (strain IMI 349063)</name>
    <name type="common">Crucifer anthracnose fungus</name>
    <dbReference type="NCBI Taxonomy" id="759273"/>
    <lineage>
        <taxon>Eukaryota</taxon>
        <taxon>Fungi</taxon>
        <taxon>Dikarya</taxon>
        <taxon>Ascomycota</taxon>
        <taxon>Pezizomycotina</taxon>
        <taxon>Sordariomycetes</taxon>
        <taxon>Hypocreomycetidae</taxon>
        <taxon>Glomerellales</taxon>
        <taxon>Glomerellaceae</taxon>
        <taxon>Colletotrichum</taxon>
        <taxon>Colletotrichum destructivum species complex</taxon>
    </lineage>
</organism>
<keyword evidence="3" id="KW-1185">Reference proteome</keyword>